<dbReference type="Gene3D" id="3.90.320.10">
    <property type="match status" value="1"/>
</dbReference>
<gene>
    <name evidence="3" type="ORF">SPIRO4BDMA_50702</name>
</gene>
<dbReference type="InterPro" id="IPR027417">
    <property type="entry name" value="P-loop_NTPase"/>
</dbReference>
<dbReference type="InterPro" id="IPR011604">
    <property type="entry name" value="PDDEXK-like_dom_sf"/>
</dbReference>
<accession>A0A3P3XSE1</accession>
<dbReference type="AlphaFoldDB" id="A0A3P3XSE1"/>
<name>A0A3P3XSE1_9SPIR</name>
<sequence>MERYAALIGTPLGADIRQHLGEPDTIFVFPSQDSADSWAQALVKSEACKAVALDRFFGFENFLRHCATLREHEDFRTVQQIDRWAWALEVLDNRAGTSDPERGLPLKRLLPPEETSTMHLSRLVGLIPGLYEVEALKRAEGAIRTVSYDFLREEFEEIESLARNYRNYLDRNHLFDGHLAPHVLPAEVKVRAYGLKEDFTRLGLIADTQNSQLAFPDIVPHGDVRGKAFNSYEYYEFDSFLAEIASVFTEISKEIEQGLDPEDIAISVCRLNAQKAAWIRQAAEDVGIPVSIRWGEPLSLTAFGRLLHAIQNAAREGLTLDSLDAFSAIESIKSRNPEGWNALRDTALRAHIPSPSPNASYVHRLWKESGQIGLCTPSCAQMYQRLWQDITGIARAESFPQLYAQVLGFLEHWVDTSRFSANVHTDRSMRMALDELQSWMEREDAMQRGPFLPFELYMTALGTKSYIPLLEGNAVHVYDFKTASGLAAISQYVVGASRAGLASSLEHQSALPAELSALTGSKMAADVEEILAMHGIARTRYSFAREGFEGYEVAHPLFAPPSERPARAKRRRRISAGTASDSAPRAHCYSNPSPIDPAVSARFLRSTQSFDFEKNLAVFSPYSLRDRARCAFRWFAQRINIEDVYSNDDTARIIGDFLHATYQRTIKNLPQRLSESEAPARFREAFEIALRATLEKIFAEHGPGLRPTLVTLIDRARHRLGELWKFEREAFSAYEREGFEIPVSYAFEEEGAILNGRIDCVFRRTDESLGNVKCYIIVDYKKNRIPSLSEMKLRAQNAVRDDLESTGETESETEEGALTVREIQIPSYALMLELSGGIVEGALYWSIEKSEAVAYIKPPAASSLHQIRPAYTRREDTAPVRAAVRDMLARAATAVQGGELLDPAPDRGACSDCAFKPLCRYWYFLEL</sequence>
<dbReference type="SUPFAM" id="SSF52540">
    <property type="entry name" value="P-loop containing nucleoside triphosphate hydrolases"/>
    <property type="match status" value="1"/>
</dbReference>
<feature type="region of interest" description="Disordered" evidence="1">
    <location>
        <begin position="562"/>
        <end position="591"/>
    </location>
</feature>
<dbReference type="EMBL" id="FWDO01000005">
    <property type="protein sequence ID" value="SLM19187.1"/>
    <property type="molecule type" value="Genomic_DNA"/>
</dbReference>
<organism evidence="3">
    <name type="scientific">uncultured spirochete</name>
    <dbReference type="NCBI Taxonomy" id="156406"/>
    <lineage>
        <taxon>Bacteria</taxon>
        <taxon>Pseudomonadati</taxon>
        <taxon>Spirochaetota</taxon>
        <taxon>Spirochaetia</taxon>
        <taxon>Spirochaetales</taxon>
        <taxon>environmental samples</taxon>
    </lineage>
</organism>
<evidence type="ECO:0000259" key="2">
    <source>
        <dbReference type="Pfam" id="PF12705"/>
    </source>
</evidence>
<evidence type="ECO:0000313" key="3">
    <source>
        <dbReference type="EMBL" id="SLM19187.1"/>
    </source>
</evidence>
<protein>
    <recommendedName>
        <fullName evidence="2">PD-(D/E)XK endonuclease-like domain-containing protein</fullName>
    </recommendedName>
</protein>
<dbReference type="Pfam" id="PF12705">
    <property type="entry name" value="PDDEXK_1"/>
    <property type="match status" value="1"/>
</dbReference>
<reference evidence="3" key="1">
    <citation type="submission" date="2017-02" db="EMBL/GenBank/DDBJ databases">
        <authorList>
            <person name="Regsiter A."/>
            <person name="William W."/>
        </authorList>
    </citation>
    <scope>NUCLEOTIDE SEQUENCE</scope>
    <source>
        <strain evidence="3">BdmA 4</strain>
    </source>
</reference>
<proteinExistence type="predicted"/>
<feature type="domain" description="PD-(D/E)XK endonuclease-like" evidence="2">
    <location>
        <begin position="619"/>
        <end position="920"/>
    </location>
</feature>
<evidence type="ECO:0000256" key="1">
    <source>
        <dbReference type="SAM" id="MobiDB-lite"/>
    </source>
</evidence>
<dbReference type="InterPro" id="IPR038726">
    <property type="entry name" value="PDDEXK_AddAB-type"/>
</dbReference>